<comment type="similarity">
    <text evidence="1">Belongs to the LysR transcriptional regulatory family.</text>
</comment>
<evidence type="ECO:0000259" key="5">
    <source>
        <dbReference type="PROSITE" id="PS50931"/>
    </source>
</evidence>
<accession>A0A415DX76</accession>
<dbReference type="GO" id="GO:0003700">
    <property type="term" value="F:DNA-binding transcription factor activity"/>
    <property type="evidence" value="ECO:0007669"/>
    <property type="project" value="InterPro"/>
</dbReference>
<dbReference type="PRINTS" id="PR00039">
    <property type="entry name" value="HTHLYSR"/>
</dbReference>
<dbReference type="InterPro" id="IPR005119">
    <property type="entry name" value="LysR_subst-bd"/>
</dbReference>
<dbReference type="EMBL" id="QRMS01000005">
    <property type="protein sequence ID" value="RHJ85200.1"/>
    <property type="molecule type" value="Genomic_DNA"/>
</dbReference>
<dbReference type="Proteomes" id="UP000284841">
    <property type="component" value="Unassembled WGS sequence"/>
</dbReference>
<keyword evidence="2" id="KW-0805">Transcription regulation</keyword>
<dbReference type="InterPro" id="IPR000847">
    <property type="entry name" value="LysR_HTH_N"/>
</dbReference>
<comment type="caution">
    <text evidence="6">The sequence shown here is derived from an EMBL/GenBank/DDBJ whole genome shotgun (WGS) entry which is preliminary data.</text>
</comment>
<sequence>MEIRQIYYVLEVAKCKNFTKAAQSLYITQSNISQQISSLEAELKTTLFVRTHHNVTLTKDGERFCKCAKGVVDAIDILMKEFNESTEAEKAIINVGAFPFSWTVGVSSILKNFYKTNTNVLGSIRITDNYAAYEGLKSGDLDFALVKLRPEDRLKQLEYIPLIEEELLVIINRNNPIASHKAITAEDLTALPVLVGERTTNLWTDFQKIYKDRNADFHVVLENSFDRDLIVEMISNDDGITFATESTAAGIICDEITALPLEKPVAYHTYLAYPRTKEPEGIYKAFVEYVISGIQDLKETRNLKIENNKILY</sequence>
<feature type="domain" description="HTH lysR-type" evidence="5">
    <location>
        <begin position="1"/>
        <end position="58"/>
    </location>
</feature>
<evidence type="ECO:0000256" key="3">
    <source>
        <dbReference type="ARBA" id="ARBA00023125"/>
    </source>
</evidence>
<dbReference type="GO" id="GO:0032993">
    <property type="term" value="C:protein-DNA complex"/>
    <property type="evidence" value="ECO:0007669"/>
    <property type="project" value="TreeGrafter"/>
</dbReference>
<dbReference type="RefSeq" id="WP_067532629.1">
    <property type="nucleotide sequence ID" value="NZ_AP025567.1"/>
</dbReference>
<keyword evidence="4" id="KW-0804">Transcription</keyword>
<evidence type="ECO:0000256" key="1">
    <source>
        <dbReference type="ARBA" id="ARBA00009437"/>
    </source>
</evidence>
<dbReference type="InterPro" id="IPR036390">
    <property type="entry name" value="WH_DNA-bd_sf"/>
</dbReference>
<keyword evidence="3" id="KW-0238">DNA-binding</keyword>
<dbReference type="Gene3D" id="1.10.10.10">
    <property type="entry name" value="Winged helix-like DNA-binding domain superfamily/Winged helix DNA-binding domain"/>
    <property type="match status" value="1"/>
</dbReference>
<evidence type="ECO:0000256" key="2">
    <source>
        <dbReference type="ARBA" id="ARBA00023015"/>
    </source>
</evidence>
<evidence type="ECO:0000256" key="4">
    <source>
        <dbReference type="ARBA" id="ARBA00023163"/>
    </source>
</evidence>
<dbReference type="PROSITE" id="PS50931">
    <property type="entry name" value="HTH_LYSR"/>
    <property type="match status" value="1"/>
</dbReference>
<reference evidence="6 7" key="1">
    <citation type="submission" date="2018-08" db="EMBL/GenBank/DDBJ databases">
        <title>A genome reference for cultivated species of the human gut microbiota.</title>
        <authorList>
            <person name="Zou Y."/>
            <person name="Xue W."/>
            <person name="Luo G."/>
        </authorList>
    </citation>
    <scope>NUCLEOTIDE SEQUENCE [LARGE SCALE GENOMIC DNA]</scope>
    <source>
        <strain evidence="6 7">AM07-24</strain>
    </source>
</reference>
<gene>
    <name evidence="6" type="ORF">DW099_16000</name>
</gene>
<dbReference type="Gene3D" id="3.40.190.290">
    <property type="match status" value="1"/>
</dbReference>
<dbReference type="SUPFAM" id="SSF53850">
    <property type="entry name" value="Periplasmic binding protein-like II"/>
    <property type="match status" value="1"/>
</dbReference>
<dbReference type="OrthoDB" id="108771at2"/>
<dbReference type="InterPro" id="IPR036388">
    <property type="entry name" value="WH-like_DNA-bd_sf"/>
</dbReference>
<evidence type="ECO:0000313" key="6">
    <source>
        <dbReference type="EMBL" id="RHJ85200.1"/>
    </source>
</evidence>
<dbReference type="CDD" id="cd05466">
    <property type="entry name" value="PBP2_LTTR_substrate"/>
    <property type="match status" value="1"/>
</dbReference>
<dbReference type="GO" id="GO:0003677">
    <property type="term" value="F:DNA binding"/>
    <property type="evidence" value="ECO:0007669"/>
    <property type="project" value="UniProtKB-KW"/>
</dbReference>
<dbReference type="GeneID" id="83002635"/>
<organism evidence="6 7">
    <name type="scientific">Emergencia timonensis</name>
    <dbReference type="NCBI Taxonomy" id="1776384"/>
    <lineage>
        <taxon>Bacteria</taxon>
        <taxon>Bacillati</taxon>
        <taxon>Bacillota</taxon>
        <taxon>Clostridia</taxon>
        <taxon>Peptostreptococcales</taxon>
        <taxon>Anaerovoracaceae</taxon>
        <taxon>Emergencia</taxon>
    </lineage>
</organism>
<dbReference type="Pfam" id="PF03466">
    <property type="entry name" value="LysR_substrate"/>
    <property type="match status" value="1"/>
</dbReference>
<dbReference type="FunFam" id="1.10.10.10:FF:000001">
    <property type="entry name" value="LysR family transcriptional regulator"/>
    <property type="match status" value="1"/>
</dbReference>
<protein>
    <submittedName>
        <fullName evidence="6">LysR family transcriptional regulator</fullName>
    </submittedName>
</protein>
<dbReference type="AlphaFoldDB" id="A0A415DX76"/>
<dbReference type="STRING" id="1776384.GCA_900086585_00207"/>
<proteinExistence type="inferred from homology"/>
<dbReference type="Pfam" id="PF00126">
    <property type="entry name" value="HTH_1"/>
    <property type="match status" value="1"/>
</dbReference>
<dbReference type="PANTHER" id="PTHR30346">
    <property type="entry name" value="TRANSCRIPTIONAL DUAL REGULATOR HCAR-RELATED"/>
    <property type="match status" value="1"/>
</dbReference>
<dbReference type="SUPFAM" id="SSF46785">
    <property type="entry name" value="Winged helix' DNA-binding domain"/>
    <property type="match status" value="1"/>
</dbReference>
<dbReference type="PANTHER" id="PTHR30346:SF0">
    <property type="entry name" value="HCA OPERON TRANSCRIPTIONAL ACTIVATOR HCAR"/>
    <property type="match status" value="1"/>
</dbReference>
<evidence type="ECO:0000313" key="7">
    <source>
        <dbReference type="Proteomes" id="UP000284841"/>
    </source>
</evidence>
<keyword evidence="7" id="KW-1185">Reference proteome</keyword>
<name>A0A415DX76_9FIRM</name>